<organism evidence="2 3">
    <name type="scientific">Nephila pilipes</name>
    <name type="common">Giant wood spider</name>
    <name type="synonym">Nephila maculata</name>
    <dbReference type="NCBI Taxonomy" id="299642"/>
    <lineage>
        <taxon>Eukaryota</taxon>
        <taxon>Metazoa</taxon>
        <taxon>Ecdysozoa</taxon>
        <taxon>Arthropoda</taxon>
        <taxon>Chelicerata</taxon>
        <taxon>Arachnida</taxon>
        <taxon>Araneae</taxon>
        <taxon>Araneomorphae</taxon>
        <taxon>Entelegynae</taxon>
        <taxon>Araneoidea</taxon>
        <taxon>Nephilidae</taxon>
        <taxon>Nephila</taxon>
    </lineage>
</organism>
<keyword evidence="3" id="KW-1185">Reference proteome</keyword>
<gene>
    <name evidence="2" type="ORF">NPIL_590661</name>
</gene>
<feature type="region of interest" description="Disordered" evidence="1">
    <location>
        <begin position="88"/>
        <end position="117"/>
    </location>
</feature>
<feature type="compositionally biased region" description="Basic and acidic residues" evidence="1">
    <location>
        <begin position="324"/>
        <end position="338"/>
    </location>
</feature>
<feature type="compositionally biased region" description="Basic and acidic residues" evidence="1">
    <location>
        <begin position="662"/>
        <end position="679"/>
    </location>
</feature>
<dbReference type="AlphaFoldDB" id="A0A8X6UE30"/>
<feature type="compositionally biased region" description="Basic and acidic residues" evidence="1">
    <location>
        <begin position="358"/>
        <end position="432"/>
    </location>
</feature>
<evidence type="ECO:0000256" key="1">
    <source>
        <dbReference type="SAM" id="MobiDB-lite"/>
    </source>
</evidence>
<feature type="compositionally biased region" description="Basic and acidic residues" evidence="1">
    <location>
        <begin position="90"/>
        <end position="104"/>
    </location>
</feature>
<dbReference type="OrthoDB" id="6471821at2759"/>
<evidence type="ECO:0000313" key="2">
    <source>
        <dbReference type="EMBL" id="GFU09594.1"/>
    </source>
</evidence>
<evidence type="ECO:0000313" key="3">
    <source>
        <dbReference type="Proteomes" id="UP000887013"/>
    </source>
</evidence>
<sequence length="679" mass="76295">MVDCRLRSPDRWHFSAQSRSATSSLGVQTISDYRISSEEPSINEDETISELFSVYKESPKYKRPILQQMEKAETMERWFSLCHEALGEASPERSERKEGPKEPEDLFSIPEEEEEPIGYIRGEKVHVQEATEKSIERLDGKIPVQEAEEKSIEKPCGTFLAKEAAEAEIEIPGDVEADEKAIDEMADLSKDLDEEETLRVFVEEAKEEAIERPGGPPIKAAKSEEFEKIGKDSQECTMDVLDNIEAGRVFIAEAKEEEFEILGGRIHAKGAKEEDIEIPGEVPKAPENLGFVDTSIDKTETMDEGLSDEGVFESKPNEDANVEVEGKASEKDSSVDAKEDLEDTGSFSTEVTEGDVELPEKEGTEQKAESEQLKEAKDYAASEKKHRDEEMERGKDDIVVEGKAESKQTTSKEAHPKRDSDIKPSSKEVLERNKRKLTKIPSKGLATEMRSKSIRDRVSSETFRRRKTGIEKVPEKTKKYPERVQKEGKPILSKDSLRRRASNRMDASYSKDKLKKKKTPSEDTEPLLRDESGSEIVGVKDSKYKLKRKGTSSGAELKKEDSKGVLSRHDTDNIERSLKSILKEGKTGALQEKEEPVLMKKRASFANVDPPVEKKAEDLESTLRRESILNVIEAGQSEGAEDDDDEGSLERKNSKSTGIQAELKEKESLMESIIKRDTR</sequence>
<dbReference type="EMBL" id="BMAW01028881">
    <property type="protein sequence ID" value="GFU09594.1"/>
    <property type="molecule type" value="Genomic_DNA"/>
</dbReference>
<comment type="caution">
    <text evidence="2">The sequence shown here is derived from an EMBL/GenBank/DDBJ whole genome shotgun (WGS) entry which is preliminary data.</text>
</comment>
<reference evidence="2" key="1">
    <citation type="submission" date="2020-08" db="EMBL/GenBank/DDBJ databases">
        <title>Multicomponent nature underlies the extraordinary mechanical properties of spider dragline silk.</title>
        <authorList>
            <person name="Kono N."/>
            <person name="Nakamura H."/>
            <person name="Mori M."/>
            <person name="Yoshida Y."/>
            <person name="Ohtoshi R."/>
            <person name="Malay A.D."/>
            <person name="Moran D.A.P."/>
            <person name="Tomita M."/>
            <person name="Numata K."/>
            <person name="Arakawa K."/>
        </authorList>
    </citation>
    <scope>NUCLEOTIDE SEQUENCE</scope>
</reference>
<feature type="region of interest" description="Disordered" evidence="1">
    <location>
        <begin position="281"/>
        <end position="572"/>
    </location>
</feature>
<dbReference type="Proteomes" id="UP000887013">
    <property type="component" value="Unassembled WGS sequence"/>
</dbReference>
<proteinExistence type="predicted"/>
<accession>A0A8X6UE30</accession>
<feature type="compositionally biased region" description="Basic and acidic residues" evidence="1">
    <location>
        <begin position="449"/>
        <end position="489"/>
    </location>
</feature>
<protein>
    <submittedName>
        <fullName evidence="2">Uncharacterized protein</fullName>
    </submittedName>
</protein>
<feature type="region of interest" description="Disordered" evidence="1">
    <location>
        <begin position="630"/>
        <end position="679"/>
    </location>
</feature>
<feature type="compositionally biased region" description="Basic and acidic residues" evidence="1">
    <location>
        <begin position="526"/>
        <end position="544"/>
    </location>
</feature>
<name>A0A8X6UE30_NEPPI</name>
<feature type="compositionally biased region" description="Basic and acidic residues" evidence="1">
    <location>
        <begin position="556"/>
        <end position="572"/>
    </location>
</feature>
<feature type="compositionally biased region" description="Acidic residues" evidence="1">
    <location>
        <begin position="302"/>
        <end position="311"/>
    </location>
</feature>